<proteinExistence type="predicted"/>
<dbReference type="Proteomes" id="UP001595444">
    <property type="component" value="Unassembled WGS sequence"/>
</dbReference>
<evidence type="ECO:0000259" key="7">
    <source>
        <dbReference type="PROSITE" id="PS51007"/>
    </source>
</evidence>
<feature type="signal peptide" evidence="6">
    <location>
        <begin position="1"/>
        <end position="23"/>
    </location>
</feature>
<evidence type="ECO:0000313" key="9">
    <source>
        <dbReference type="Proteomes" id="UP001595444"/>
    </source>
</evidence>
<feature type="domain" description="Cytochrome c" evidence="7">
    <location>
        <begin position="25"/>
        <end position="118"/>
    </location>
</feature>
<keyword evidence="9" id="KW-1185">Reference proteome</keyword>
<feature type="chain" id="PRO_5046044732" evidence="6">
    <location>
        <begin position="24"/>
        <end position="162"/>
    </location>
</feature>
<dbReference type="PROSITE" id="PS51007">
    <property type="entry name" value="CYTC"/>
    <property type="match status" value="1"/>
</dbReference>
<comment type="caution">
    <text evidence="8">The sequence shown here is derived from an EMBL/GenBank/DDBJ whole genome shotgun (WGS) entry which is preliminary data.</text>
</comment>
<evidence type="ECO:0000256" key="3">
    <source>
        <dbReference type="ARBA" id="ARBA00023004"/>
    </source>
</evidence>
<dbReference type="PANTHER" id="PTHR35008:SF8">
    <property type="entry name" value="ALCOHOL DEHYDROGENASE CYTOCHROME C SUBUNIT"/>
    <property type="match status" value="1"/>
</dbReference>
<dbReference type="PANTHER" id="PTHR35008">
    <property type="entry name" value="BLL4482 PROTEIN-RELATED"/>
    <property type="match status" value="1"/>
</dbReference>
<keyword evidence="2 4" id="KW-0479">Metal-binding</keyword>
<dbReference type="SUPFAM" id="SSF46626">
    <property type="entry name" value="Cytochrome c"/>
    <property type="match status" value="1"/>
</dbReference>
<evidence type="ECO:0000256" key="2">
    <source>
        <dbReference type="ARBA" id="ARBA00022723"/>
    </source>
</evidence>
<evidence type="ECO:0000256" key="6">
    <source>
        <dbReference type="SAM" id="SignalP"/>
    </source>
</evidence>
<gene>
    <name evidence="8" type="ORF">ACFOKA_09210</name>
</gene>
<keyword evidence="6" id="KW-0732">Signal</keyword>
<protein>
    <submittedName>
        <fullName evidence="8">C-type cytochrome</fullName>
    </submittedName>
</protein>
<evidence type="ECO:0000256" key="5">
    <source>
        <dbReference type="SAM" id="MobiDB-lite"/>
    </source>
</evidence>
<keyword evidence="1 4" id="KW-0349">Heme</keyword>
<evidence type="ECO:0000313" key="8">
    <source>
        <dbReference type="EMBL" id="MFC3052084.1"/>
    </source>
</evidence>
<dbReference type="InterPro" id="IPR051459">
    <property type="entry name" value="Cytochrome_c-type_DH"/>
</dbReference>
<reference evidence="9" key="1">
    <citation type="journal article" date="2019" name="Int. J. Syst. Evol. Microbiol.">
        <title>The Global Catalogue of Microorganisms (GCM) 10K type strain sequencing project: providing services to taxonomists for standard genome sequencing and annotation.</title>
        <authorList>
            <consortium name="The Broad Institute Genomics Platform"/>
            <consortium name="The Broad Institute Genome Sequencing Center for Infectious Disease"/>
            <person name="Wu L."/>
            <person name="Ma J."/>
        </authorList>
    </citation>
    <scope>NUCLEOTIDE SEQUENCE [LARGE SCALE GENOMIC DNA]</scope>
    <source>
        <strain evidence="9">KCTC 62164</strain>
    </source>
</reference>
<dbReference type="InterPro" id="IPR009056">
    <property type="entry name" value="Cyt_c-like_dom"/>
</dbReference>
<dbReference type="Gene3D" id="1.10.760.10">
    <property type="entry name" value="Cytochrome c-like domain"/>
    <property type="match status" value="1"/>
</dbReference>
<keyword evidence="3 4" id="KW-0408">Iron</keyword>
<organism evidence="8 9">
    <name type="scientific">Kordiimonas pumila</name>
    <dbReference type="NCBI Taxonomy" id="2161677"/>
    <lineage>
        <taxon>Bacteria</taxon>
        <taxon>Pseudomonadati</taxon>
        <taxon>Pseudomonadota</taxon>
        <taxon>Alphaproteobacteria</taxon>
        <taxon>Kordiimonadales</taxon>
        <taxon>Kordiimonadaceae</taxon>
        <taxon>Kordiimonas</taxon>
    </lineage>
</organism>
<sequence>MRVLTAVCVSAGLVLGMISPVFADDTAPDGAKLYKRCAACHLPTGEGVPGAFPPLKNRLSSFYTSEEGRAYLVQVLSHGLAGAITVNGVTYRGFMPAQGKALKNDGIAAVLNYIQSDLHEEKPDHSPFTIEEVQAIKTAEPKVSAQELSKRRQKLVATDGEG</sequence>
<dbReference type="EMBL" id="JBHRSL010000007">
    <property type="protein sequence ID" value="MFC3052084.1"/>
    <property type="molecule type" value="Genomic_DNA"/>
</dbReference>
<name>A0ABV7D4L3_9PROT</name>
<accession>A0ABV7D4L3</accession>
<feature type="region of interest" description="Disordered" evidence="5">
    <location>
        <begin position="141"/>
        <end position="162"/>
    </location>
</feature>
<evidence type="ECO:0000256" key="1">
    <source>
        <dbReference type="ARBA" id="ARBA00022617"/>
    </source>
</evidence>
<dbReference type="InterPro" id="IPR036909">
    <property type="entry name" value="Cyt_c-like_dom_sf"/>
</dbReference>
<dbReference type="RefSeq" id="WP_194214617.1">
    <property type="nucleotide sequence ID" value="NZ_CP061205.1"/>
</dbReference>
<dbReference type="Pfam" id="PF00034">
    <property type="entry name" value="Cytochrom_C"/>
    <property type="match status" value="1"/>
</dbReference>
<evidence type="ECO:0000256" key="4">
    <source>
        <dbReference type="PROSITE-ProRule" id="PRU00433"/>
    </source>
</evidence>